<evidence type="ECO:0000313" key="2">
    <source>
        <dbReference type="Proteomes" id="UP000267077"/>
    </source>
</evidence>
<comment type="caution">
    <text evidence="1">The sequence shown here is derived from an EMBL/GenBank/DDBJ whole genome shotgun (WGS) entry which is preliminary data.</text>
</comment>
<dbReference type="Proteomes" id="UP000267077">
    <property type="component" value="Unassembled WGS sequence"/>
</dbReference>
<dbReference type="EMBL" id="RYZR01000003">
    <property type="protein sequence ID" value="RUL66329.1"/>
    <property type="molecule type" value="Genomic_DNA"/>
</dbReference>
<keyword evidence="2" id="KW-1185">Reference proteome</keyword>
<gene>
    <name evidence="1" type="ORF">EKH79_06550</name>
</gene>
<accession>A0A432LXU0</accession>
<dbReference type="AlphaFoldDB" id="A0A432LXU0"/>
<reference evidence="1 2" key="1">
    <citation type="submission" date="2018-12" db="EMBL/GenBank/DDBJ databases">
        <title>Dyella dinghuensis sp. nov. DHOA06 and Dyella choica sp. nov. 4M-K27, isolated from forest soil.</title>
        <authorList>
            <person name="Qiu L.-H."/>
            <person name="Gao Z.-H."/>
        </authorList>
    </citation>
    <scope>NUCLEOTIDE SEQUENCE [LARGE SCALE GENOMIC DNA]</scope>
    <source>
        <strain evidence="1 2">DHOA06</strain>
    </source>
</reference>
<dbReference type="OrthoDB" id="7186376at2"/>
<dbReference type="RefSeq" id="WP_126672955.1">
    <property type="nucleotide sequence ID" value="NZ_RYZR01000003.1"/>
</dbReference>
<sequence length="151" mass="16749">MTSTEGNGVLAALAGEWLGEEQIATTRWGEGGPATAKVSARFELGGKALLQDYREERDGKPSLQAHAIFVAGAEPGEYALYWFDSYGFTPSHPALGHWDGTQLVFLRTSSRGQTRHIYRPSEEGDYQLTLESSFDGGVHWERVMHGEYRRA</sequence>
<proteinExistence type="predicted"/>
<name>A0A432LXU0_9GAMM</name>
<evidence type="ECO:0000313" key="1">
    <source>
        <dbReference type="EMBL" id="RUL66329.1"/>
    </source>
</evidence>
<organism evidence="1 2">
    <name type="scientific">Dyella dinghuensis</name>
    <dbReference type="NCBI Taxonomy" id="1920169"/>
    <lineage>
        <taxon>Bacteria</taxon>
        <taxon>Pseudomonadati</taxon>
        <taxon>Pseudomonadota</taxon>
        <taxon>Gammaproteobacteria</taxon>
        <taxon>Lysobacterales</taxon>
        <taxon>Rhodanobacteraceae</taxon>
        <taxon>Dyella</taxon>
    </lineage>
</organism>
<protein>
    <submittedName>
        <fullName evidence="1">DUF1579 domain-containing protein</fullName>
    </submittedName>
</protein>